<dbReference type="Pfam" id="PF25043">
    <property type="entry name" value="DUF7788"/>
    <property type="match status" value="1"/>
</dbReference>
<accession>A0A9Q8PJI8</accession>
<dbReference type="PIRSF" id="PIRSF015417">
    <property type="entry name" value="T31B5_30_vWA"/>
    <property type="match status" value="1"/>
</dbReference>
<sequence length="816" mass="91261">MAVGHEAMDTSPRQDGEKAKHSFLDTKFVVLLPEMPELRLTRDEFTSYIRTMCSKSHDALASAAPADDTEGGASTPKSVSESGDDPLQAPFMTALLSVKAAVPTVDERDGKMLTENEDVAYRTTDPLVDLFYELESVVSGSRLRQLLAKAWQHDSEMTLKIIWNARSIHLGKSNRQTFYRAIGWLYQYHPVTMLLNLPWLVRPVIQKKVPKPEDGNKTGHAPSDTNVEHTTKVASAAEDDDSDFEMVDYNAPVDKPATKKAKLNDIPELSDFDVRYGGAHGYWKDLLNILALAAKDELRGDGDPRKVLNVDNRQEKPAQRFKPANSKKEVDKAQYAKLMNEKLIKNSSYTALHMTVARLFAEQLQLDMQRLESGTEQDLKAISMVGKWAPTHKESHDRATRVVSSIAEIMFPFQKVCPDIDPADRTLYLKYARQEYHFRVLPKLRKHLQIVERPVTANKFEEIQYDRVPSLAMKAYTPLFARKDFDHFDKYIENVAQGKAQISGATLMPSTLIHDVTTYPTIGGRKSTATDQLVVQKLYDTRLKALEGQWKTLVQRIKDSGTLESSIAVCDVSGSMSGPQFPDGTTPMDSSVALSLLLAEVTKPPFGGAFITFSEQPQIMHAGGVDDKRSLKEKVDYILRADWGGSTDFVAVFEKLILPMAIQNKLAKEDMVKQVFVFSDMQFNSANCGTQRWSTSYERIKEAYNEAGYDMPHLIFWNLAGGRAGMTGYGDETAPKPVDAAEEGTSLVSGYSQAQLKTFLDGGGFEDPEKEDVIEQVEGEDGEEVVVQVKKQKQDPLDTVKKAVSHEAYRMLKVMD</sequence>
<evidence type="ECO:0000259" key="2">
    <source>
        <dbReference type="Pfam" id="PF11443"/>
    </source>
</evidence>
<gene>
    <name evidence="4" type="ORF">CLAFUR5_12685</name>
</gene>
<dbReference type="GeneID" id="71992563"/>
<keyword evidence="5" id="KW-1185">Reference proteome</keyword>
<dbReference type="EMBL" id="CP090173">
    <property type="protein sequence ID" value="UJO23819.1"/>
    <property type="molecule type" value="Genomic_DNA"/>
</dbReference>
<feature type="domain" description="DUF7788" evidence="3">
    <location>
        <begin position="565"/>
        <end position="804"/>
    </location>
</feature>
<name>A0A9Q8PJI8_PASFU</name>
<protein>
    <submittedName>
        <fullName evidence="4">Uncharacterized protein</fullName>
    </submittedName>
</protein>
<evidence type="ECO:0000313" key="4">
    <source>
        <dbReference type="EMBL" id="UJO23819.1"/>
    </source>
</evidence>
<dbReference type="Pfam" id="PF11443">
    <property type="entry name" value="DUF2828"/>
    <property type="match status" value="1"/>
</dbReference>
<dbReference type="Proteomes" id="UP000756132">
    <property type="component" value="Chromosome 11"/>
</dbReference>
<reference evidence="4" key="2">
    <citation type="journal article" date="2022" name="Microb. Genom.">
        <title>A chromosome-scale genome assembly of the tomato pathogen Cladosporium fulvum reveals a compartmentalized genome architecture and the presence of a dispensable chromosome.</title>
        <authorList>
            <person name="Zaccaron A.Z."/>
            <person name="Chen L.H."/>
            <person name="Samaras A."/>
            <person name="Stergiopoulos I."/>
        </authorList>
    </citation>
    <scope>NUCLEOTIDE SEQUENCE</scope>
    <source>
        <strain evidence="4">Race5_Kim</strain>
    </source>
</reference>
<proteinExistence type="predicted"/>
<dbReference type="InterPro" id="IPR036465">
    <property type="entry name" value="vWFA_dom_sf"/>
</dbReference>
<dbReference type="PANTHER" id="PTHR31373:SF27">
    <property type="entry name" value="TROVE DOMAIN-CONTAINING PROTEIN"/>
    <property type="match status" value="1"/>
</dbReference>
<feature type="domain" description="DUF2828" evidence="2">
    <location>
        <begin position="114"/>
        <end position="563"/>
    </location>
</feature>
<feature type="region of interest" description="Disordered" evidence="1">
    <location>
        <begin position="60"/>
        <end position="84"/>
    </location>
</feature>
<dbReference type="InterPro" id="IPR056690">
    <property type="entry name" value="DUF7788"/>
</dbReference>
<dbReference type="InterPro" id="IPR011205">
    <property type="entry name" value="UCP015417_vWA"/>
</dbReference>
<evidence type="ECO:0000313" key="5">
    <source>
        <dbReference type="Proteomes" id="UP000756132"/>
    </source>
</evidence>
<dbReference type="PANTHER" id="PTHR31373">
    <property type="entry name" value="OS06G0652100 PROTEIN"/>
    <property type="match status" value="1"/>
</dbReference>
<dbReference type="RefSeq" id="XP_047768185.1">
    <property type="nucleotide sequence ID" value="XM_047911833.1"/>
</dbReference>
<organism evidence="4 5">
    <name type="scientific">Passalora fulva</name>
    <name type="common">Tomato leaf mold</name>
    <name type="synonym">Cladosporium fulvum</name>
    <dbReference type="NCBI Taxonomy" id="5499"/>
    <lineage>
        <taxon>Eukaryota</taxon>
        <taxon>Fungi</taxon>
        <taxon>Dikarya</taxon>
        <taxon>Ascomycota</taxon>
        <taxon>Pezizomycotina</taxon>
        <taxon>Dothideomycetes</taxon>
        <taxon>Dothideomycetidae</taxon>
        <taxon>Mycosphaerellales</taxon>
        <taxon>Mycosphaerellaceae</taxon>
        <taxon>Fulvia</taxon>
    </lineage>
</organism>
<dbReference type="AlphaFoldDB" id="A0A9Q8PJI8"/>
<dbReference type="KEGG" id="ffu:CLAFUR5_12685"/>
<dbReference type="InterPro" id="IPR058580">
    <property type="entry name" value="DUF2828"/>
</dbReference>
<evidence type="ECO:0000256" key="1">
    <source>
        <dbReference type="SAM" id="MobiDB-lite"/>
    </source>
</evidence>
<dbReference type="SUPFAM" id="SSF53300">
    <property type="entry name" value="vWA-like"/>
    <property type="match status" value="1"/>
</dbReference>
<reference evidence="4" key="1">
    <citation type="submission" date="2021-12" db="EMBL/GenBank/DDBJ databases">
        <authorList>
            <person name="Zaccaron A."/>
            <person name="Stergiopoulos I."/>
        </authorList>
    </citation>
    <scope>NUCLEOTIDE SEQUENCE</scope>
    <source>
        <strain evidence="4">Race5_Kim</strain>
    </source>
</reference>
<evidence type="ECO:0000259" key="3">
    <source>
        <dbReference type="Pfam" id="PF25043"/>
    </source>
</evidence>
<feature type="region of interest" description="Disordered" evidence="1">
    <location>
        <begin position="209"/>
        <end position="237"/>
    </location>
</feature>
<dbReference type="OrthoDB" id="1149618at2759"/>